<reference evidence="1 2" key="1">
    <citation type="submission" date="2021-02" db="EMBL/GenBank/DDBJ databases">
        <title>De Novo genome assembly of isolated myxobacteria.</title>
        <authorList>
            <person name="Stevens D.C."/>
        </authorList>
    </citation>
    <scope>NUCLEOTIDE SEQUENCE [LARGE SCALE GENOMIC DNA]</scope>
    <source>
        <strain evidence="2">SCPEA02</strain>
    </source>
</reference>
<dbReference type="Proteomes" id="UP000662747">
    <property type="component" value="Chromosome"/>
</dbReference>
<organism evidence="1 2">
    <name type="scientific">Pyxidicoccus parkwayensis</name>
    <dbReference type="NCBI Taxonomy" id="2813578"/>
    <lineage>
        <taxon>Bacteria</taxon>
        <taxon>Pseudomonadati</taxon>
        <taxon>Myxococcota</taxon>
        <taxon>Myxococcia</taxon>
        <taxon>Myxococcales</taxon>
        <taxon>Cystobacterineae</taxon>
        <taxon>Myxococcaceae</taxon>
        <taxon>Pyxidicoccus</taxon>
    </lineage>
</organism>
<keyword evidence="2" id="KW-1185">Reference proteome</keyword>
<dbReference type="EMBL" id="CP071090">
    <property type="protein sequence ID" value="QSQ28249.1"/>
    <property type="molecule type" value="Genomic_DNA"/>
</dbReference>
<gene>
    <name evidence="1" type="ORF">JY651_24630</name>
</gene>
<proteinExistence type="predicted"/>
<protein>
    <recommendedName>
        <fullName evidence="3">Lipoprotein</fullName>
    </recommendedName>
</protein>
<evidence type="ECO:0000313" key="2">
    <source>
        <dbReference type="Proteomes" id="UP000662747"/>
    </source>
</evidence>
<dbReference type="PROSITE" id="PS51257">
    <property type="entry name" value="PROKAR_LIPOPROTEIN"/>
    <property type="match status" value="1"/>
</dbReference>
<sequence length="162" mass="18171">MVRAVSTPRRFQLLVPALLVVGMAGCLPYAQEEGDYVLTPVEVFRDECGLYASNQDLFRGTLQITGRVVNMDFGLLDSRLTGYFLENGDDFAIDGSIVNAVTEVNGEECLLDQVNLHLQGTTQCETQFDGVLRVRYEAQRPDTCVCELWMKYEAVKDSKRCD</sequence>
<accession>A0ABX7PCM1</accession>
<name>A0ABX7PCM1_9BACT</name>
<evidence type="ECO:0000313" key="1">
    <source>
        <dbReference type="EMBL" id="QSQ28249.1"/>
    </source>
</evidence>
<evidence type="ECO:0008006" key="3">
    <source>
        <dbReference type="Google" id="ProtNLM"/>
    </source>
</evidence>